<dbReference type="EMBL" id="CAWUFR010000913">
    <property type="protein sequence ID" value="CAK6981893.1"/>
    <property type="molecule type" value="Genomic_DNA"/>
</dbReference>
<dbReference type="PANTHER" id="PTHR22461:SF2">
    <property type="entry name" value="SERINE-RICH COILED-COIL DOMAIN-CONTAINING PROTEIN 2"/>
    <property type="match status" value="1"/>
</dbReference>
<sequence length="226" mass="24561">EEDADDDTLTTETLSPEVAETSHSSDTQVQDLLQEVQQLREELRSRDRTIAQLTHQLTVPAATSRCRCQETTGRVDRHTQTSVTERESVASQTPWREHTSQIFRPSRQEEPSPLTPNRAPPPAADACSPRPPADPPADPPAPTGGGEEDDGKTVKKKERRGTSVRSLVLPQPSKLRLFLSQTPSLAFAPPSLTLPPSLAFAPSPPAPKRTPPLGSGSSRLPKPKSH</sequence>
<dbReference type="Proteomes" id="UP001314229">
    <property type="component" value="Unassembled WGS sequence"/>
</dbReference>
<keyword evidence="5" id="KW-1185">Reference proteome</keyword>
<dbReference type="PANTHER" id="PTHR22461">
    <property type="entry name" value="SERINE-RICH COILED-COIL DOMAIN-CONTAINING PROTEIN 2-RELATED"/>
    <property type="match status" value="1"/>
</dbReference>
<dbReference type="InterPro" id="IPR029627">
    <property type="entry name" value="CCSER"/>
</dbReference>
<feature type="non-terminal residue" evidence="4">
    <location>
        <position position="1"/>
    </location>
</feature>
<evidence type="ECO:0000256" key="3">
    <source>
        <dbReference type="SAM" id="MobiDB-lite"/>
    </source>
</evidence>
<comment type="similarity">
    <text evidence="1">Belongs to the CCSER family.</text>
</comment>
<name>A0AAV1QCQ4_SCOSC</name>
<evidence type="ECO:0000256" key="2">
    <source>
        <dbReference type="ARBA" id="ARBA00023054"/>
    </source>
</evidence>
<feature type="compositionally biased region" description="Basic and acidic residues" evidence="3">
    <location>
        <begin position="73"/>
        <end position="88"/>
    </location>
</feature>
<keyword evidence="2" id="KW-0175">Coiled coil</keyword>
<dbReference type="GO" id="GO:0015630">
    <property type="term" value="C:microtubule cytoskeleton"/>
    <property type="evidence" value="ECO:0007669"/>
    <property type="project" value="TreeGrafter"/>
</dbReference>
<feature type="compositionally biased region" description="Low complexity" evidence="3">
    <location>
        <begin position="186"/>
        <end position="201"/>
    </location>
</feature>
<proteinExistence type="inferred from homology"/>
<evidence type="ECO:0000313" key="4">
    <source>
        <dbReference type="EMBL" id="CAK6981893.1"/>
    </source>
</evidence>
<dbReference type="GO" id="GO:0008017">
    <property type="term" value="F:microtubule binding"/>
    <property type="evidence" value="ECO:0007669"/>
    <property type="project" value="TreeGrafter"/>
</dbReference>
<dbReference type="GO" id="GO:0001578">
    <property type="term" value="P:microtubule bundle formation"/>
    <property type="evidence" value="ECO:0007669"/>
    <property type="project" value="TreeGrafter"/>
</dbReference>
<evidence type="ECO:0000313" key="5">
    <source>
        <dbReference type="Proteomes" id="UP001314229"/>
    </source>
</evidence>
<feature type="region of interest" description="Disordered" evidence="3">
    <location>
        <begin position="186"/>
        <end position="226"/>
    </location>
</feature>
<evidence type="ECO:0000256" key="1">
    <source>
        <dbReference type="ARBA" id="ARBA00010949"/>
    </source>
</evidence>
<dbReference type="AlphaFoldDB" id="A0AAV1QCQ4"/>
<feature type="compositionally biased region" description="Pro residues" evidence="3">
    <location>
        <begin position="118"/>
        <end position="142"/>
    </location>
</feature>
<gene>
    <name evidence="4" type="ORF">FSCOSCO3_A019897</name>
</gene>
<feature type="region of interest" description="Disordered" evidence="3">
    <location>
        <begin position="61"/>
        <end position="173"/>
    </location>
</feature>
<reference evidence="4 5" key="1">
    <citation type="submission" date="2024-01" db="EMBL/GenBank/DDBJ databases">
        <authorList>
            <person name="Alioto T."/>
            <person name="Alioto T."/>
            <person name="Gomez Garrido J."/>
        </authorList>
    </citation>
    <scope>NUCLEOTIDE SEQUENCE [LARGE SCALE GENOMIC DNA]</scope>
</reference>
<organism evidence="4 5">
    <name type="scientific">Scomber scombrus</name>
    <name type="common">Atlantic mackerel</name>
    <name type="synonym">Scomber vernalis</name>
    <dbReference type="NCBI Taxonomy" id="13677"/>
    <lineage>
        <taxon>Eukaryota</taxon>
        <taxon>Metazoa</taxon>
        <taxon>Chordata</taxon>
        <taxon>Craniata</taxon>
        <taxon>Vertebrata</taxon>
        <taxon>Euteleostomi</taxon>
        <taxon>Actinopterygii</taxon>
        <taxon>Neopterygii</taxon>
        <taxon>Teleostei</taxon>
        <taxon>Neoteleostei</taxon>
        <taxon>Acanthomorphata</taxon>
        <taxon>Pelagiaria</taxon>
        <taxon>Scombriformes</taxon>
        <taxon>Scombridae</taxon>
        <taxon>Scomber</taxon>
    </lineage>
</organism>
<feature type="region of interest" description="Disordered" evidence="3">
    <location>
        <begin position="1"/>
        <end position="29"/>
    </location>
</feature>
<comment type="caution">
    <text evidence="4">The sequence shown here is derived from an EMBL/GenBank/DDBJ whole genome shotgun (WGS) entry which is preliminary data.</text>
</comment>
<accession>A0AAV1QCQ4</accession>
<protein>
    <submittedName>
        <fullName evidence="4">Serine-rich coiled-coil domain-containing protein 2-like isoform X2</fullName>
    </submittedName>
</protein>